<name>A0A1F7X2Y9_9BACT</name>
<proteinExistence type="predicted"/>
<accession>A0A1F7X2Y9</accession>
<dbReference type="EMBL" id="MGFP01000031">
    <property type="protein sequence ID" value="OGM09059.1"/>
    <property type="molecule type" value="Genomic_DNA"/>
</dbReference>
<comment type="caution">
    <text evidence="1">The sequence shown here is derived from an EMBL/GenBank/DDBJ whole genome shotgun (WGS) entry which is preliminary data.</text>
</comment>
<evidence type="ECO:0000313" key="2">
    <source>
        <dbReference type="Proteomes" id="UP000179219"/>
    </source>
</evidence>
<dbReference type="Proteomes" id="UP000179219">
    <property type="component" value="Unassembled WGS sequence"/>
</dbReference>
<protein>
    <submittedName>
        <fullName evidence="1">Uncharacterized protein</fullName>
    </submittedName>
</protein>
<dbReference type="AlphaFoldDB" id="A0A1F7X2Y9"/>
<organism evidence="1 2">
    <name type="scientific">Candidatus Woesebacteria bacterium RBG_13_34_9</name>
    <dbReference type="NCBI Taxonomy" id="1802477"/>
    <lineage>
        <taxon>Bacteria</taxon>
        <taxon>Candidatus Woeseibacteriota</taxon>
    </lineage>
</organism>
<reference evidence="1 2" key="1">
    <citation type="journal article" date="2016" name="Nat. Commun.">
        <title>Thousands of microbial genomes shed light on interconnected biogeochemical processes in an aquifer system.</title>
        <authorList>
            <person name="Anantharaman K."/>
            <person name="Brown C.T."/>
            <person name="Hug L.A."/>
            <person name="Sharon I."/>
            <person name="Castelle C.J."/>
            <person name="Probst A.J."/>
            <person name="Thomas B.C."/>
            <person name="Singh A."/>
            <person name="Wilkins M.J."/>
            <person name="Karaoz U."/>
            <person name="Brodie E.L."/>
            <person name="Williams K.H."/>
            <person name="Hubbard S.S."/>
            <person name="Banfield J.F."/>
        </authorList>
    </citation>
    <scope>NUCLEOTIDE SEQUENCE [LARGE SCALE GENOMIC DNA]</scope>
</reference>
<evidence type="ECO:0000313" key="1">
    <source>
        <dbReference type="EMBL" id="OGM09059.1"/>
    </source>
</evidence>
<sequence>MDLTKETDKDAFLSRTVRVVEPEVSVQELPILHSPGLGYLTFEDALRVAYLEGKAYSDNQSLMQYLHNMENALIAKDINNTAKGRPNMSLKYTDESGKMRGYFLSYEGVLNDQNVAETNEGQRFSDQPVLYLLDLASDRESPMTGGRLINGFVDLYKRNYLDQGNLMPLFMQAREQTSFKIIQRQLQKIGQEVGMDFELIELPTYTEGEDTMHPVIIRPIVKK</sequence>
<gene>
    <name evidence="1" type="ORF">A2159_02825</name>
</gene>